<evidence type="ECO:0000259" key="2">
    <source>
        <dbReference type="Pfam" id="PF01757"/>
    </source>
</evidence>
<comment type="caution">
    <text evidence="3">The sequence shown here is derived from an EMBL/GenBank/DDBJ whole genome shotgun (WGS) entry which is preliminary data.</text>
</comment>
<reference evidence="3 4" key="1">
    <citation type="submission" date="2015-11" db="EMBL/GenBank/DDBJ databases">
        <title>Expanding the genomic diversity of Burkholderia species for the development of highly accurate diagnostics.</title>
        <authorList>
            <person name="Sahl J."/>
            <person name="Keim P."/>
            <person name="Wagner D."/>
        </authorList>
    </citation>
    <scope>NUCLEOTIDE SEQUENCE [LARGE SCALE GENOMIC DNA]</scope>
    <source>
        <strain evidence="3 4">MSMB574WGS</strain>
    </source>
</reference>
<feature type="transmembrane region" description="Helical" evidence="1">
    <location>
        <begin position="155"/>
        <end position="173"/>
    </location>
</feature>
<proteinExistence type="predicted"/>
<keyword evidence="1" id="KW-0812">Transmembrane</keyword>
<dbReference type="PANTHER" id="PTHR23028:SF53">
    <property type="entry name" value="ACYL_TRANSF_3 DOMAIN-CONTAINING PROTEIN"/>
    <property type="match status" value="1"/>
</dbReference>
<dbReference type="RefSeq" id="WP_060295744.1">
    <property type="nucleotide sequence ID" value="NZ_JADKRM010000033.1"/>
</dbReference>
<feature type="transmembrane region" description="Helical" evidence="1">
    <location>
        <begin position="254"/>
        <end position="279"/>
    </location>
</feature>
<dbReference type="Proteomes" id="UP000061512">
    <property type="component" value="Unassembled WGS sequence"/>
</dbReference>
<evidence type="ECO:0000256" key="1">
    <source>
        <dbReference type="SAM" id="Phobius"/>
    </source>
</evidence>
<feature type="transmembrane region" description="Helical" evidence="1">
    <location>
        <begin position="325"/>
        <end position="347"/>
    </location>
</feature>
<dbReference type="InterPro" id="IPR050879">
    <property type="entry name" value="Acyltransferase_3"/>
</dbReference>
<dbReference type="AlphaFoldDB" id="A0A132F8W5"/>
<dbReference type="GO" id="GO:0000271">
    <property type="term" value="P:polysaccharide biosynthetic process"/>
    <property type="evidence" value="ECO:0007669"/>
    <property type="project" value="TreeGrafter"/>
</dbReference>
<protein>
    <recommendedName>
        <fullName evidence="2">Acyltransferase 3 domain-containing protein</fullName>
    </recommendedName>
</protein>
<evidence type="ECO:0000313" key="4">
    <source>
        <dbReference type="Proteomes" id="UP000061512"/>
    </source>
</evidence>
<keyword evidence="1" id="KW-1133">Transmembrane helix</keyword>
<feature type="transmembrane region" description="Helical" evidence="1">
    <location>
        <begin position="204"/>
        <end position="222"/>
    </location>
</feature>
<name>A0A132F8W5_9BURK</name>
<feature type="transmembrane region" description="Helical" evidence="1">
    <location>
        <begin position="229"/>
        <end position="248"/>
    </location>
</feature>
<dbReference type="GO" id="GO:0016020">
    <property type="term" value="C:membrane"/>
    <property type="evidence" value="ECO:0007669"/>
    <property type="project" value="TreeGrafter"/>
</dbReference>
<organism evidence="3 4">
    <name type="scientific">Burkholderia pseudomultivorans</name>
    <dbReference type="NCBI Taxonomy" id="1207504"/>
    <lineage>
        <taxon>Bacteria</taxon>
        <taxon>Pseudomonadati</taxon>
        <taxon>Pseudomonadota</taxon>
        <taxon>Betaproteobacteria</taxon>
        <taxon>Burkholderiales</taxon>
        <taxon>Burkholderiaceae</taxon>
        <taxon>Burkholderia</taxon>
        <taxon>Burkholderia cepacia complex</taxon>
    </lineage>
</organism>
<dbReference type="Pfam" id="PF01757">
    <property type="entry name" value="Acyl_transf_3"/>
    <property type="match status" value="1"/>
</dbReference>
<evidence type="ECO:0000313" key="3">
    <source>
        <dbReference type="EMBL" id="KWF72284.1"/>
    </source>
</evidence>
<accession>A0A132F8W5</accession>
<feature type="transmembrane region" description="Helical" evidence="1">
    <location>
        <begin position="45"/>
        <end position="66"/>
    </location>
</feature>
<sequence length="377" mass="41297">MHNHEKFDAFRGAAALVVALSHICQIYFVRLIGDTHPAWLLSRTLGLHAVIVFFLLSGYLITLSILKNGESADGFSSREFVAARIARIYPPFIASLAVIMLCWLTLHVMHLPGADTRFGLPADAYAVPAMTLSAREFVESLMMIKGMTRANPPFWSLYLEVWSYVIAFFFALGGFTRHRGFRAAALTVAVAAVVAASAGKENFGFFFAIWSYGAAICLMTHYRSRYRSGVLAAAGSIGALVIAALAAIDPRMIGAGFAVHSIELTAGTAFAGLYGYLLFGWRMLDRTYPRWLVRTGDFSYTLYLVHFPILALGLAWSLHWIGTSLLRSAACGAAAFVIAVAFARMLAKFVERPKYFKALLLSVRLPIVGSGSLERGR</sequence>
<dbReference type="EMBL" id="LPJX01000001">
    <property type="protein sequence ID" value="KWF72284.1"/>
    <property type="molecule type" value="Genomic_DNA"/>
</dbReference>
<gene>
    <name evidence="3" type="ORF">WT57_06690</name>
</gene>
<feature type="transmembrane region" description="Helical" evidence="1">
    <location>
        <begin position="180"/>
        <end position="198"/>
    </location>
</feature>
<keyword evidence="1" id="KW-0472">Membrane</keyword>
<feature type="transmembrane region" description="Helical" evidence="1">
    <location>
        <begin position="12"/>
        <end position="33"/>
    </location>
</feature>
<feature type="domain" description="Acyltransferase 3" evidence="2">
    <location>
        <begin position="6"/>
        <end position="343"/>
    </location>
</feature>
<feature type="transmembrane region" description="Helical" evidence="1">
    <location>
        <begin position="87"/>
        <end position="106"/>
    </location>
</feature>
<dbReference type="PANTHER" id="PTHR23028">
    <property type="entry name" value="ACETYLTRANSFERASE"/>
    <property type="match status" value="1"/>
</dbReference>
<dbReference type="GO" id="GO:0016747">
    <property type="term" value="F:acyltransferase activity, transferring groups other than amino-acyl groups"/>
    <property type="evidence" value="ECO:0007669"/>
    <property type="project" value="InterPro"/>
</dbReference>
<feature type="transmembrane region" description="Helical" evidence="1">
    <location>
        <begin position="300"/>
        <end position="319"/>
    </location>
</feature>
<dbReference type="InterPro" id="IPR002656">
    <property type="entry name" value="Acyl_transf_3_dom"/>
</dbReference>